<keyword evidence="6" id="KW-0677">Repeat</keyword>
<dbReference type="Gene3D" id="1.25.40.120">
    <property type="entry name" value="Protein prenylyltransferase"/>
    <property type="match status" value="1"/>
</dbReference>
<dbReference type="PROSITE" id="PS51147">
    <property type="entry name" value="PFTA"/>
    <property type="match status" value="4"/>
</dbReference>
<dbReference type="Pfam" id="PF01239">
    <property type="entry name" value="PPTA"/>
    <property type="match status" value="4"/>
</dbReference>
<protein>
    <recommendedName>
        <fullName evidence="3 9">Geranylgeranyl transferase type-2 subunit alpha</fullName>
        <ecNumber evidence="2 9">2.5.1.60</ecNumber>
    </recommendedName>
    <alternativeName>
        <fullName evidence="7 9">Geranylgeranyl transferase type II subunit alpha</fullName>
    </alternativeName>
</protein>
<dbReference type="GO" id="GO:0004663">
    <property type="term" value="F:Rab geranylgeranyltransferase activity"/>
    <property type="evidence" value="ECO:0007669"/>
    <property type="project" value="UniProtKB-UniRule"/>
</dbReference>
<evidence type="ECO:0000256" key="4">
    <source>
        <dbReference type="ARBA" id="ARBA00022602"/>
    </source>
</evidence>
<evidence type="ECO:0000313" key="11">
    <source>
        <dbReference type="Proteomes" id="UP000053237"/>
    </source>
</evidence>
<dbReference type="STRING" id="65357.A0A024G4M2"/>
<dbReference type="SUPFAM" id="SSF48439">
    <property type="entry name" value="Protein prenylyltransferase"/>
    <property type="match status" value="1"/>
</dbReference>
<evidence type="ECO:0000256" key="9">
    <source>
        <dbReference type="RuleBase" id="RU367120"/>
    </source>
</evidence>
<dbReference type="InParanoid" id="A0A024G4M2"/>
<evidence type="ECO:0000256" key="5">
    <source>
        <dbReference type="ARBA" id="ARBA00022679"/>
    </source>
</evidence>
<reference evidence="10 11" key="1">
    <citation type="submission" date="2012-05" db="EMBL/GenBank/DDBJ databases">
        <title>Recombination and specialization in a pathogen metapopulation.</title>
        <authorList>
            <person name="Gardiner A."/>
            <person name="Kemen E."/>
            <person name="Schultz-Larsen T."/>
            <person name="MacLean D."/>
            <person name="Van Oosterhout C."/>
            <person name="Jones J.D.G."/>
        </authorList>
    </citation>
    <scope>NUCLEOTIDE SEQUENCE [LARGE SCALE GENOMIC DNA]</scope>
    <source>
        <strain evidence="10 11">Ac Nc2</strain>
    </source>
</reference>
<organism evidence="10 11">
    <name type="scientific">Albugo candida</name>
    <dbReference type="NCBI Taxonomy" id="65357"/>
    <lineage>
        <taxon>Eukaryota</taxon>
        <taxon>Sar</taxon>
        <taxon>Stramenopiles</taxon>
        <taxon>Oomycota</taxon>
        <taxon>Peronosporomycetes</taxon>
        <taxon>Albuginales</taxon>
        <taxon>Albuginaceae</taxon>
        <taxon>Albugo</taxon>
    </lineage>
</organism>
<dbReference type="Proteomes" id="UP000053237">
    <property type="component" value="Unassembled WGS sequence"/>
</dbReference>
<name>A0A024G4M2_9STRA</name>
<evidence type="ECO:0000256" key="7">
    <source>
        <dbReference type="ARBA" id="ARBA00031267"/>
    </source>
</evidence>
<sequence length="329" mass="39327">MHGRVKSVERAIDEKKTENDRIEDLNKVKMYKDIVSKVLRMKNESVYDAQVALPLTRHLLLLNQEFHIVWGYRRAIILHMSKKEDITERSKMDLGKEELKLTFEALQRNPKSYAAWFHRQWVLDRNLVENVQKEIHLCEKLLELDERNFHCWNYRRYVARKIGMDREEELQFSTIKIEQNFSNYSALHHRTISLPTPLTKDIILEEINLVQQAVFTEPDDQSVWFYYRWLIQNAVDLGKNETTSESFDLHSFIQSQIIWVQELYEMEASAKWVLVTLAALHDRLCILTTNGADAQDTRDKSQALYRKLCDHIDPNHKHYYEYRIKHFTT</sequence>
<comment type="function">
    <text evidence="9">Catalyzes the transfer of a geranyl-geranyl moiety from geranyl-geranyl pyrophosphate to cysteines occuring in specific C-terminal amino acid sequences.</text>
</comment>
<comment type="similarity">
    <text evidence="1 9">Belongs to the protein prenyltransferase subunit alpha family.</text>
</comment>
<keyword evidence="4 9" id="KW-0637">Prenyltransferase</keyword>
<evidence type="ECO:0000256" key="8">
    <source>
        <dbReference type="ARBA" id="ARBA00047658"/>
    </source>
</evidence>
<dbReference type="InterPro" id="IPR002088">
    <property type="entry name" value="Prenyl_trans_a"/>
</dbReference>
<accession>A0A024G4M2</accession>
<comment type="caution">
    <text evidence="10">The sequence shown here is derived from an EMBL/GenBank/DDBJ whole genome shotgun (WGS) entry which is preliminary data.</text>
</comment>
<dbReference type="OrthoDB" id="1658at2759"/>
<dbReference type="GO" id="GO:0097354">
    <property type="term" value="P:prenylation"/>
    <property type="evidence" value="ECO:0007669"/>
    <property type="project" value="UniProtKB-UniRule"/>
</dbReference>
<keyword evidence="5 9" id="KW-0808">Transferase</keyword>
<dbReference type="EMBL" id="CAIX01000023">
    <property type="protein sequence ID" value="CCI41711.1"/>
    <property type="molecule type" value="Genomic_DNA"/>
</dbReference>
<evidence type="ECO:0000256" key="1">
    <source>
        <dbReference type="ARBA" id="ARBA00006734"/>
    </source>
</evidence>
<dbReference type="GO" id="GO:0005968">
    <property type="term" value="C:Rab-protein geranylgeranyltransferase complex"/>
    <property type="evidence" value="ECO:0007669"/>
    <property type="project" value="TreeGrafter"/>
</dbReference>
<evidence type="ECO:0000313" key="10">
    <source>
        <dbReference type="EMBL" id="CCI41711.1"/>
    </source>
</evidence>
<keyword evidence="11" id="KW-1185">Reference proteome</keyword>
<dbReference type="EC" id="2.5.1.60" evidence="2 9"/>
<comment type="catalytic activity">
    <reaction evidence="8 9">
        <text>geranylgeranyl diphosphate + L-cysteinyl-[protein] = S-geranylgeranyl-L-cysteinyl-[protein] + diphosphate</text>
        <dbReference type="Rhea" id="RHEA:21240"/>
        <dbReference type="Rhea" id="RHEA-COMP:10131"/>
        <dbReference type="Rhea" id="RHEA-COMP:11537"/>
        <dbReference type="ChEBI" id="CHEBI:29950"/>
        <dbReference type="ChEBI" id="CHEBI:33019"/>
        <dbReference type="ChEBI" id="CHEBI:57533"/>
        <dbReference type="ChEBI" id="CHEBI:86021"/>
        <dbReference type="EC" id="2.5.1.60"/>
    </reaction>
</comment>
<proteinExistence type="inferred from homology"/>
<dbReference type="AlphaFoldDB" id="A0A024G4M2"/>
<dbReference type="PANTHER" id="PTHR11129:SF2">
    <property type="entry name" value="GERANYLGERANYL TRANSFERASE TYPE-2 SUBUNIT ALPHA"/>
    <property type="match status" value="1"/>
</dbReference>
<dbReference type="FunFam" id="1.25.40.120:FF:000035">
    <property type="entry name" value="Geranylgeranyl transferase type-2 subunit alpha"/>
    <property type="match status" value="1"/>
</dbReference>
<evidence type="ECO:0000256" key="3">
    <source>
        <dbReference type="ARBA" id="ARBA00014772"/>
    </source>
</evidence>
<evidence type="ECO:0000256" key="2">
    <source>
        <dbReference type="ARBA" id="ARBA00012656"/>
    </source>
</evidence>
<evidence type="ECO:0000256" key="6">
    <source>
        <dbReference type="ARBA" id="ARBA00022737"/>
    </source>
</evidence>
<dbReference type="PANTHER" id="PTHR11129">
    <property type="entry name" value="PROTEIN FARNESYLTRANSFERASE ALPHA SUBUNIT/RAB GERANYLGERANYL TRANSFERASE ALPHA SUBUNIT"/>
    <property type="match status" value="1"/>
</dbReference>
<gene>
    <name evidence="10" type="ORF">BN9_024950</name>
</gene>